<organism evidence="2">
    <name type="scientific">Magnetococcus massalia (strain MO-1)</name>
    <dbReference type="NCBI Taxonomy" id="451514"/>
    <lineage>
        <taxon>Bacteria</taxon>
        <taxon>Pseudomonadati</taxon>
        <taxon>Pseudomonadota</taxon>
        <taxon>Magnetococcia</taxon>
        <taxon>Magnetococcales</taxon>
        <taxon>Magnetococcaceae</taxon>
        <taxon>Magnetococcus</taxon>
    </lineage>
</organism>
<evidence type="ECO:0000256" key="1">
    <source>
        <dbReference type="SAM" id="Phobius"/>
    </source>
</evidence>
<proteinExistence type="predicted"/>
<reference evidence="2" key="1">
    <citation type="submission" date="2015-04" db="EMBL/GenBank/DDBJ databases">
        <authorList>
            <person name="Syromyatnikov M.Y."/>
            <person name="Popov V.N."/>
        </authorList>
    </citation>
    <scope>NUCLEOTIDE SEQUENCE</scope>
    <source>
        <strain evidence="2">MO-1</strain>
    </source>
</reference>
<feature type="transmembrane region" description="Helical" evidence="1">
    <location>
        <begin position="21"/>
        <end position="42"/>
    </location>
</feature>
<name>A0A1S7LFD4_MAGMO</name>
<dbReference type="EMBL" id="LO017727">
    <property type="protein sequence ID" value="CRH04759.1"/>
    <property type="molecule type" value="Genomic_DNA"/>
</dbReference>
<keyword evidence="1" id="KW-0812">Transmembrane</keyword>
<keyword evidence="1" id="KW-0472">Membrane</keyword>
<sequence>MLPSGIGAQKIRRQKKRKSHMLAASAEIEVGTIFLSAGWGTFISMDRTFYLKRTKLC</sequence>
<keyword evidence="1" id="KW-1133">Transmembrane helix</keyword>
<accession>A0A1S7LFD4</accession>
<dbReference type="AlphaFoldDB" id="A0A1S7LFD4"/>
<gene>
    <name evidence="2" type="ORF">MAGMO_0555</name>
</gene>
<protein>
    <submittedName>
        <fullName evidence="2">Uncharacterized protein</fullName>
    </submittedName>
</protein>
<evidence type="ECO:0000313" key="2">
    <source>
        <dbReference type="EMBL" id="CRH04759.1"/>
    </source>
</evidence>